<dbReference type="RefSeq" id="WP_015751047.1">
    <property type="nucleotide sequence ID" value="NC_013223.1"/>
</dbReference>
<dbReference type="EMBL" id="CP001734">
    <property type="protein sequence ID" value="ACV67889.1"/>
    <property type="molecule type" value="Genomic_DNA"/>
</dbReference>
<evidence type="ECO:0000256" key="1">
    <source>
        <dbReference type="SAM" id="Coils"/>
    </source>
</evidence>
<dbReference type="HOGENOM" id="CLU_1755910_0_0_7"/>
<reference evidence="2 3" key="2">
    <citation type="journal article" date="2010" name="Stand. Genomic Sci.">
        <title>Complete genome sequence of Desulfohalobium retbaense type strain (HR(100)).</title>
        <authorList>
            <person name="Spring S."/>
            <person name="Nolan M."/>
            <person name="Lapidus A."/>
            <person name="Glavina Del Rio T."/>
            <person name="Copeland A."/>
            <person name="Tice H."/>
            <person name="Cheng J.F."/>
            <person name="Lucas S."/>
            <person name="Land M."/>
            <person name="Chen F."/>
            <person name="Bruce D."/>
            <person name="Goodwin L."/>
            <person name="Pitluck S."/>
            <person name="Ivanova N."/>
            <person name="Mavromatis K."/>
            <person name="Mikhailova N."/>
            <person name="Pati A."/>
            <person name="Chen A."/>
            <person name="Palaniappan K."/>
            <person name="Hauser L."/>
            <person name="Chang Y.J."/>
            <person name="Jeffries C.D."/>
            <person name="Munk C."/>
            <person name="Kiss H."/>
            <person name="Chain P."/>
            <person name="Han C."/>
            <person name="Brettin T."/>
            <person name="Detter J.C."/>
            <person name="Schuler E."/>
            <person name="Goker M."/>
            <person name="Rohde M."/>
            <person name="Bristow J."/>
            <person name="Eisen J.A."/>
            <person name="Markowitz V."/>
            <person name="Hugenholtz P."/>
            <person name="Kyrpides N.C."/>
            <person name="Klenk H.P."/>
        </authorList>
    </citation>
    <scope>NUCLEOTIDE SEQUENCE [LARGE SCALE GENOMIC DNA]</scope>
    <source>
        <strain evidence="2 3">DSM 5692</strain>
    </source>
</reference>
<evidence type="ECO:0000313" key="2">
    <source>
        <dbReference type="EMBL" id="ACV67889.1"/>
    </source>
</evidence>
<organism evidence="2 3">
    <name type="scientific">Desulfohalobium retbaense (strain ATCC 49708 / DSM 5692 / JCM 16813 / HR100)</name>
    <dbReference type="NCBI Taxonomy" id="485915"/>
    <lineage>
        <taxon>Bacteria</taxon>
        <taxon>Pseudomonadati</taxon>
        <taxon>Thermodesulfobacteriota</taxon>
        <taxon>Desulfovibrionia</taxon>
        <taxon>Desulfovibrionales</taxon>
        <taxon>Desulfohalobiaceae</taxon>
        <taxon>Desulfohalobium</taxon>
    </lineage>
</organism>
<keyword evidence="1" id="KW-0175">Coiled coil</keyword>
<feature type="coiled-coil region" evidence="1">
    <location>
        <begin position="27"/>
        <end position="61"/>
    </location>
</feature>
<dbReference type="AlphaFoldDB" id="C8WYX3"/>
<reference evidence="3" key="1">
    <citation type="submission" date="2009-09" db="EMBL/GenBank/DDBJ databases">
        <title>The complete chromosome of Desulfohalobium retbaense DSM 5692.</title>
        <authorList>
            <consortium name="US DOE Joint Genome Institute (JGI-PGF)"/>
            <person name="Lucas S."/>
            <person name="Copeland A."/>
            <person name="Lapidus A."/>
            <person name="Glavina del Rio T."/>
            <person name="Dalin E."/>
            <person name="Tice H."/>
            <person name="Bruce D."/>
            <person name="Goodwin L."/>
            <person name="Pitluck S."/>
            <person name="Kyrpides N."/>
            <person name="Mavromatis K."/>
            <person name="Ivanova N."/>
            <person name="Mikhailova N."/>
            <person name="Munk A.C."/>
            <person name="Brettin T."/>
            <person name="Detter J.C."/>
            <person name="Han C."/>
            <person name="Tapia R."/>
            <person name="Larimer F."/>
            <person name="Land M."/>
            <person name="Hauser L."/>
            <person name="Markowitz V."/>
            <person name="Cheng J.-F."/>
            <person name="Hugenholtz P."/>
            <person name="Woyke T."/>
            <person name="Wu D."/>
            <person name="Spring S."/>
            <person name="Klenk H.-P."/>
            <person name="Eisen J.A."/>
        </authorList>
    </citation>
    <scope>NUCLEOTIDE SEQUENCE [LARGE SCALE GENOMIC DNA]</scope>
    <source>
        <strain evidence="3">DSM 5692</strain>
    </source>
</reference>
<keyword evidence="3" id="KW-1185">Reference proteome</keyword>
<dbReference type="Proteomes" id="UP000001052">
    <property type="component" value="Chromosome"/>
</dbReference>
<evidence type="ECO:0000313" key="3">
    <source>
        <dbReference type="Proteomes" id="UP000001052"/>
    </source>
</evidence>
<proteinExistence type="predicted"/>
<accession>C8WYX3</accession>
<protein>
    <submittedName>
        <fullName evidence="2">Methyl-accepting chemotaxis sensory transducer</fullName>
    </submittedName>
</protein>
<gene>
    <name evidence="2" type="ordered locus">Dret_0592</name>
</gene>
<dbReference type="KEGG" id="drt:Dret_0592"/>
<name>C8WYX3_DESRD</name>
<dbReference type="STRING" id="485915.Dret_0592"/>
<sequence>MLLFMLAALLGMNTVLALGLVLLWRAQQRLKAENRTLRQEVEQARQRLGQLAEEVSDLEACPVPQARSTSESVVAEREIKNRLEMVQNQPKQMPDRYKAAVNMAGTGMDSEQIAEMLGLSAHETQQLASLAQISQPMGQDASGQGWGH</sequence>